<dbReference type="Proteomes" id="UP000075714">
    <property type="component" value="Unassembled WGS sequence"/>
</dbReference>
<proteinExistence type="inferred from homology"/>
<gene>
    <name evidence="7" type="ORF">GPECTOR_255g643</name>
</gene>
<feature type="domain" description="GH10" evidence="6">
    <location>
        <begin position="245"/>
        <end position="544"/>
    </location>
</feature>
<evidence type="ECO:0000256" key="5">
    <source>
        <dbReference type="SAM" id="SignalP"/>
    </source>
</evidence>
<keyword evidence="4" id="KW-0624">Polysaccharide degradation</keyword>
<dbReference type="InterPro" id="IPR044846">
    <property type="entry name" value="GH10"/>
</dbReference>
<keyword evidence="3" id="KW-0119">Carbohydrate metabolism</keyword>
<dbReference type="Gene3D" id="2.60.120.260">
    <property type="entry name" value="Galactose-binding domain-like"/>
    <property type="match status" value="1"/>
</dbReference>
<feature type="signal peptide" evidence="5">
    <location>
        <begin position="1"/>
        <end position="21"/>
    </location>
</feature>
<evidence type="ECO:0000256" key="3">
    <source>
        <dbReference type="ARBA" id="ARBA00023277"/>
    </source>
</evidence>
<dbReference type="PANTHER" id="PTHR31490:SF1">
    <property type="entry name" value="ENDO-1,4-BETA-XYLANASE 1"/>
    <property type="match status" value="1"/>
</dbReference>
<organism evidence="7 8">
    <name type="scientific">Gonium pectorale</name>
    <name type="common">Green alga</name>
    <dbReference type="NCBI Taxonomy" id="33097"/>
    <lineage>
        <taxon>Eukaryota</taxon>
        <taxon>Viridiplantae</taxon>
        <taxon>Chlorophyta</taxon>
        <taxon>core chlorophytes</taxon>
        <taxon>Chlorophyceae</taxon>
        <taxon>CS clade</taxon>
        <taxon>Chlamydomonadales</taxon>
        <taxon>Volvocaceae</taxon>
        <taxon>Gonium</taxon>
    </lineage>
</organism>
<dbReference type="Gene3D" id="3.20.20.80">
    <property type="entry name" value="Glycosidases"/>
    <property type="match status" value="1"/>
</dbReference>
<feature type="chain" id="PRO_5007561788" description="GH10 domain-containing protein" evidence="5">
    <location>
        <begin position="22"/>
        <end position="607"/>
    </location>
</feature>
<keyword evidence="5" id="KW-0732">Signal</keyword>
<comment type="similarity">
    <text evidence="1">Belongs to the glycosyl hydrolase 10 (cellulase F) family.</text>
</comment>
<dbReference type="InterPro" id="IPR001000">
    <property type="entry name" value="GH10_dom"/>
</dbReference>
<dbReference type="SUPFAM" id="SSF51445">
    <property type="entry name" value="(Trans)glycosidases"/>
    <property type="match status" value="1"/>
</dbReference>
<evidence type="ECO:0000256" key="1">
    <source>
        <dbReference type="ARBA" id="ARBA00007495"/>
    </source>
</evidence>
<dbReference type="GO" id="GO:0031176">
    <property type="term" value="F:endo-1,4-beta-xylanase activity"/>
    <property type="evidence" value="ECO:0007669"/>
    <property type="project" value="UniProtKB-ARBA"/>
</dbReference>
<keyword evidence="2" id="KW-0378">Hydrolase</keyword>
<comment type="caution">
    <text evidence="7">The sequence shown here is derived from an EMBL/GenBank/DDBJ whole genome shotgun (WGS) entry which is preliminary data.</text>
</comment>
<reference evidence="8" key="1">
    <citation type="journal article" date="2016" name="Nat. Commun.">
        <title>The Gonium pectorale genome demonstrates co-option of cell cycle regulation during the evolution of multicellularity.</title>
        <authorList>
            <person name="Hanschen E.R."/>
            <person name="Marriage T.N."/>
            <person name="Ferris P.J."/>
            <person name="Hamaji T."/>
            <person name="Toyoda A."/>
            <person name="Fujiyama A."/>
            <person name="Neme R."/>
            <person name="Noguchi H."/>
            <person name="Minakuchi Y."/>
            <person name="Suzuki M."/>
            <person name="Kawai-Toyooka H."/>
            <person name="Smith D.R."/>
            <person name="Sparks H."/>
            <person name="Anderson J."/>
            <person name="Bakaric R."/>
            <person name="Luria V."/>
            <person name="Karger A."/>
            <person name="Kirschner M.W."/>
            <person name="Durand P.M."/>
            <person name="Michod R.E."/>
            <person name="Nozaki H."/>
            <person name="Olson B.J."/>
        </authorList>
    </citation>
    <scope>NUCLEOTIDE SEQUENCE [LARGE SCALE GENOMIC DNA]</scope>
    <source>
        <strain evidence="8">NIES-2863</strain>
    </source>
</reference>
<evidence type="ECO:0000256" key="4">
    <source>
        <dbReference type="ARBA" id="ARBA00023326"/>
    </source>
</evidence>
<evidence type="ECO:0000313" key="8">
    <source>
        <dbReference type="Proteomes" id="UP000075714"/>
    </source>
</evidence>
<protein>
    <recommendedName>
        <fullName evidence="6">GH10 domain-containing protein</fullName>
    </recommendedName>
</protein>
<dbReference type="PANTHER" id="PTHR31490">
    <property type="entry name" value="GLYCOSYL HYDROLASE"/>
    <property type="match status" value="1"/>
</dbReference>
<sequence>MPLRLSLALGALVLYLVGAVAQTPSLLYSTSWEAGPGPGWVGRTRIPNATISFTSPGSARTGSNGVLVTINASSTAGWHVQVASPRFNFSTAYLYSACFWVRSAAPLGWKNDIIPMYLDYWKPDGTVAVAIGLNFRVATHWRQVCLNDWRPAQDMPGYYCLDMGLINGTLHIDDFTLTSRPDPTAADVEYVGPAATAARIEAHRKGDFALRFLNKTTGAPLAGNLTSLSLRLEQHDFPFGSAFEWDSVPSSRQAWYFGAVKKHFNAMVPEWSFKWPVYEKVRGNYTERYNTLVNKHLNFSAANDFVMNRGVTLEWLTSNGAGPSHWSRQNGCDNYRTYLRERILRDVALFKGKFQSYDVINEVLHGQAFVETCPGMYPGILYDAHRWAAEADPGALLCLNEPGLLDSDSWWRGLVQLVYDMREAGAPLHCLGIQAYLSTSNLPDLTYIKARLDQLAALNLTLYISEFNFYSYWDYASYRGPVWNGTEDEHAALYDRFVRFWFSEPHISAMIMWNFWDSSNWIKNGGIYYANTTAKASAAKLLDLWGREWNTTRAASDVALAPDGAYGPYRGFYGKYGYDVMVGGRQYRGRVRFPASGGPVQVAEVLL</sequence>
<keyword evidence="8" id="KW-1185">Reference proteome</keyword>
<evidence type="ECO:0000259" key="6">
    <source>
        <dbReference type="PROSITE" id="PS51760"/>
    </source>
</evidence>
<dbReference type="Pfam" id="PF00331">
    <property type="entry name" value="Glyco_hydro_10"/>
    <property type="match status" value="1"/>
</dbReference>
<dbReference type="GO" id="GO:0000272">
    <property type="term" value="P:polysaccharide catabolic process"/>
    <property type="evidence" value="ECO:0007669"/>
    <property type="project" value="UniProtKB-KW"/>
</dbReference>
<dbReference type="STRING" id="33097.A0A150FW94"/>
<dbReference type="EMBL" id="LSYV01000254">
    <property type="protein sequence ID" value="KXZ41876.1"/>
    <property type="molecule type" value="Genomic_DNA"/>
</dbReference>
<evidence type="ECO:0000256" key="2">
    <source>
        <dbReference type="ARBA" id="ARBA00022801"/>
    </source>
</evidence>
<dbReference type="SMART" id="SM00633">
    <property type="entry name" value="Glyco_10"/>
    <property type="match status" value="1"/>
</dbReference>
<dbReference type="AlphaFoldDB" id="A0A150FW94"/>
<name>A0A150FW94_GONPE</name>
<dbReference type="OrthoDB" id="3055998at2759"/>
<evidence type="ECO:0000313" key="7">
    <source>
        <dbReference type="EMBL" id="KXZ41876.1"/>
    </source>
</evidence>
<dbReference type="InterPro" id="IPR017853">
    <property type="entry name" value="GH"/>
</dbReference>
<accession>A0A150FW94</accession>
<dbReference type="PROSITE" id="PS51760">
    <property type="entry name" value="GH10_2"/>
    <property type="match status" value="1"/>
</dbReference>